<dbReference type="InterPro" id="IPR002018">
    <property type="entry name" value="CarbesteraseB"/>
</dbReference>
<evidence type="ECO:0000256" key="4">
    <source>
        <dbReference type="ARBA" id="ARBA00023157"/>
    </source>
</evidence>
<dbReference type="GO" id="GO:0052689">
    <property type="term" value="F:carboxylic ester hydrolase activity"/>
    <property type="evidence" value="ECO:0007669"/>
    <property type="project" value="UniProtKB-KW"/>
</dbReference>
<dbReference type="PROSITE" id="PS00941">
    <property type="entry name" value="CARBOXYLESTERASE_B_2"/>
    <property type="match status" value="1"/>
</dbReference>
<evidence type="ECO:0000256" key="2">
    <source>
        <dbReference type="ARBA" id="ARBA00022487"/>
    </source>
</evidence>
<keyword evidence="5" id="KW-0325">Glycoprotein</keyword>
<dbReference type="InterPro" id="IPR019826">
    <property type="entry name" value="Carboxylesterase_B_AS"/>
</dbReference>
<evidence type="ECO:0000256" key="1">
    <source>
        <dbReference type="ARBA" id="ARBA00005964"/>
    </source>
</evidence>
<evidence type="ECO:0000256" key="5">
    <source>
        <dbReference type="ARBA" id="ARBA00023180"/>
    </source>
</evidence>
<dbReference type="Gene3D" id="3.40.50.1820">
    <property type="entry name" value="alpha/beta hydrolase"/>
    <property type="match status" value="1"/>
</dbReference>
<dbReference type="PANTHER" id="PTHR11559">
    <property type="entry name" value="CARBOXYLESTERASE"/>
    <property type="match status" value="1"/>
</dbReference>
<dbReference type="InParanoid" id="E2BFU2"/>
<dbReference type="InterPro" id="IPR029058">
    <property type="entry name" value="AB_hydrolase_fold"/>
</dbReference>
<evidence type="ECO:0000256" key="6">
    <source>
        <dbReference type="RuleBase" id="RU361235"/>
    </source>
</evidence>
<dbReference type="Pfam" id="PF00135">
    <property type="entry name" value="COesterase"/>
    <property type="match status" value="1"/>
</dbReference>
<proteinExistence type="inferred from homology"/>
<dbReference type="SUPFAM" id="SSF53474">
    <property type="entry name" value="alpha/beta-Hydrolases"/>
    <property type="match status" value="1"/>
</dbReference>
<dbReference type="OMA" id="INTTCAN"/>
<accession>E2BFU2</accession>
<gene>
    <name evidence="8" type="ORF">EAI_14825</name>
</gene>
<dbReference type="EC" id="3.1.1.-" evidence="6"/>
<dbReference type="AlphaFoldDB" id="E2BFU2"/>
<organism evidence="9">
    <name type="scientific">Harpegnathos saltator</name>
    <name type="common">Jerdon's jumping ant</name>
    <dbReference type="NCBI Taxonomy" id="610380"/>
    <lineage>
        <taxon>Eukaryota</taxon>
        <taxon>Metazoa</taxon>
        <taxon>Ecdysozoa</taxon>
        <taxon>Arthropoda</taxon>
        <taxon>Hexapoda</taxon>
        <taxon>Insecta</taxon>
        <taxon>Pterygota</taxon>
        <taxon>Neoptera</taxon>
        <taxon>Endopterygota</taxon>
        <taxon>Hymenoptera</taxon>
        <taxon>Apocrita</taxon>
        <taxon>Aculeata</taxon>
        <taxon>Formicoidea</taxon>
        <taxon>Formicidae</taxon>
        <taxon>Ponerinae</taxon>
        <taxon>Ponerini</taxon>
        <taxon>Harpegnathos</taxon>
    </lineage>
</organism>
<protein>
    <recommendedName>
        <fullName evidence="6">Carboxylic ester hydrolase</fullName>
        <ecNumber evidence="6">3.1.1.-</ecNumber>
    </recommendedName>
</protein>
<dbReference type="CDD" id="cd00312">
    <property type="entry name" value="Esterase_lipase"/>
    <property type="match status" value="1"/>
</dbReference>
<keyword evidence="6" id="KW-0732">Signal</keyword>
<comment type="similarity">
    <text evidence="1 6">Belongs to the type-B carboxylesterase/lipase family.</text>
</comment>
<feature type="chain" id="PRO_5005127669" description="Carboxylic ester hydrolase" evidence="6">
    <location>
        <begin position="20"/>
        <end position="572"/>
    </location>
</feature>
<evidence type="ECO:0000313" key="8">
    <source>
        <dbReference type="EMBL" id="EFN85480.1"/>
    </source>
</evidence>
<evidence type="ECO:0000313" key="9">
    <source>
        <dbReference type="Proteomes" id="UP000008237"/>
    </source>
</evidence>
<dbReference type="InterPro" id="IPR050309">
    <property type="entry name" value="Type-B_Carboxylest/Lipase"/>
</dbReference>
<dbReference type="EMBL" id="GL448039">
    <property type="protein sequence ID" value="EFN85480.1"/>
    <property type="molecule type" value="Genomic_DNA"/>
</dbReference>
<name>E2BFU2_HARSA</name>
<evidence type="ECO:0000256" key="3">
    <source>
        <dbReference type="ARBA" id="ARBA00022801"/>
    </source>
</evidence>
<dbReference type="PROSITE" id="PS00122">
    <property type="entry name" value="CARBOXYLESTERASE_B_1"/>
    <property type="match status" value="1"/>
</dbReference>
<keyword evidence="4" id="KW-1015">Disulfide bond</keyword>
<keyword evidence="9" id="KW-1185">Reference proteome</keyword>
<feature type="domain" description="Carboxylesterase type B" evidence="7">
    <location>
        <begin position="25"/>
        <end position="537"/>
    </location>
</feature>
<dbReference type="InterPro" id="IPR019819">
    <property type="entry name" value="Carboxylesterase_B_CS"/>
</dbReference>
<sequence>MSIRLSITLLVCLALVVRGNLDAASPRVKTPVGKLKGYYKTSPNGRQYEAYEGIPYAYPPVGKLRFQPPRVLPPWIGELSATALGSPCHQLTPIATDGAQIIGSEDCLYLNIYVPVREKTAPKAPMPVLFWIHGGAFQFGSGSDTGPDYLMDYDVIFVTINYRLGPFGFLSTEDEVVPGNMGLKDQSMALQWVSDNIEWFGGDPQKLTLVGMSAGGASVHYHYLSPMSAGLFQGGISISGTAFDCWSQTEASLSKAKQISEMMGCPTINTRDMIRCLKYRPANVVTETVSKFMPYHNIPFTPFGPVVEKAGDIRFIDRTPIEIINSGNVQDVPWITSTVSEEGLYPIATFYNKENVLKNLNDNWDNISPILFDFNYTVPEEKHIEISRLIREHYFGAGTVDKANLKQLIQLASDRFFVYDSENAARTQAAVNQKPVWYYYYSYRGTNSLANFLSHSNDNYGVAHGDDVFIIVKTLWMNPISQDDYNMQKHLIDMWLSFAINGTPNVAGVEWSQVDPSKKEFQYLHLANPTKIYMDSNANFGEREFWDSIDLNENKLQNKTYKQENINIKMEL</sequence>
<dbReference type="ESTHER" id="9hyme-e2bfu2">
    <property type="family name" value="Carb_B_Arthropoda"/>
</dbReference>
<keyword evidence="3 6" id="KW-0378">Hydrolase</keyword>
<feature type="signal peptide" evidence="6">
    <location>
        <begin position="1"/>
        <end position="19"/>
    </location>
</feature>
<reference evidence="8 9" key="1">
    <citation type="journal article" date="2010" name="Science">
        <title>Genomic comparison of the ants Camponotus floridanus and Harpegnathos saltator.</title>
        <authorList>
            <person name="Bonasio R."/>
            <person name="Zhang G."/>
            <person name="Ye C."/>
            <person name="Mutti N.S."/>
            <person name="Fang X."/>
            <person name="Qin N."/>
            <person name="Donahue G."/>
            <person name="Yang P."/>
            <person name="Li Q."/>
            <person name="Li C."/>
            <person name="Zhang P."/>
            <person name="Huang Z."/>
            <person name="Berger S.L."/>
            <person name="Reinberg D."/>
            <person name="Wang J."/>
            <person name="Liebig J."/>
        </authorList>
    </citation>
    <scope>NUCLEOTIDE SEQUENCE [LARGE SCALE GENOMIC DNA]</scope>
    <source>
        <strain evidence="8 9">R22 G/1</strain>
    </source>
</reference>
<evidence type="ECO:0000259" key="7">
    <source>
        <dbReference type="Pfam" id="PF00135"/>
    </source>
</evidence>
<dbReference type="OrthoDB" id="6846267at2759"/>
<keyword evidence="2" id="KW-0719">Serine esterase</keyword>
<dbReference type="Proteomes" id="UP000008237">
    <property type="component" value="Unassembled WGS sequence"/>
</dbReference>
<dbReference type="FunCoup" id="E2BFU2">
    <property type="interactions" value="44"/>
</dbReference>